<feature type="domain" description="FecR protein" evidence="2">
    <location>
        <begin position="148"/>
        <end position="235"/>
    </location>
</feature>
<name>A0A7V8V1F9_9BACT</name>
<dbReference type="Proteomes" id="UP000551616">
    <property type="component" value="Unassembled WGS sequence"/>
</dbReference>
<keyword evidence="4" id="KW-1185">Reference proteome</keyword>
<evidence type="ECO:0000313" key="4">
    <source>
        <dbReference type="Proteomes" id="UP000551616"/>
    </source>
</evidence>
<proteinExistence type="predicted"/>
<dbReference type="PANTHER" id="PTHR30273:SF2">
    <property type="entry name" value="PROTEIN FECR"/>
    <property type="match status" value="1"/>
</dbReference>
<dbReference type="PANTHER" id="PTHR30273">
    <property type="entry name" value="PERIPLASMIC SIGNAL SENSOR AND SIGMA FACTOR ACTIVATOR FECR-RELATED"/>
    <property type="match status" value="1"/>
</dbReference>
<reference evidence="3 4" key="1">
    <citation type="submission" date="2020-05" db="EMBL/GenBank/DDBJ databases">
        <title>Bremerella alba sp. nov., a novel planctomycete isolated from the surface of the macroalga Fucus spiralis.</title>
        <authorList>
            <person name="Godinho O."/>
            <person name="Botelho R."/>
            <person name="Albuquerque L."/>
            <person name="Wiegand S."/>
            <person name="Da Costa M.S."/>
            <person name="Lobo-Da-Cunha A."/>
            <person name="Jogler C."/>
            <person name="Lage O.M."/>
        </authorList>
    </citation>
    <scope>NUCLEOTIDE SEQUENCE [LARGE SCALE GENOMIC DNA]</scope>
    <source>
        <strain evidence="3 4">FF15</strain>
    </source>
</reference>
<protein>
    <recommendedName>
        <fullName evidence="2">FecR protein domain-containing protein</fullName>
    </recommendedName>
</protein>
<dbReference type="GO" id="GO:0016989">
    <property type="term" value="F:sigma factor antagonist activity"/>
    <property type="evidence" value="ECO:0007669"/>
    <property type="project" value="TreeGrafter"/>
</dbReference>
<evidence type="ECO:0000313" key="3">
    <source>
        <dbReference type="EMBL" id="MBA2113114.1"/>
    </source>
</evidence>
<dbReference type="Pfam" id="PF04773">
    <property type="entry name" value="FecR"/>
    <property type="match status" value="1"/>
</dbReference>
<dbReference type="Gene3D" id="2.60.120.1440">
    <property type="match status" value="1"/>
</dbReference>
<gene>
    <name evidence="3" type="ORF">HOV93_02620</name>
</gene>
<dbReference type="InterPro" id="IPR012373">
    <property type="entry name" value="Ferrdict_sens_TM"/>
</dbReference>
<comment type="caution">
    <text evidence="3">The sequence shown here is derived from an EMBL/GenBank/DDBJ whole genome shotgun (WGS) entry which is preliminary data.</text>
</comment>
<keyword evidence="1" id="KW-0472">Membrane</keyword>
<keyword evidence="1" id="KW-0812">Transmembrane</keyword>
<accession>A0A7V8V1F9</accession>
<dbReference type="RefSeq" id="WP_207394629.1">
    <property type="nucleotide sequence ID" value="NZ_JABRWO010000001.1"/>
</dbReference>
<keyword evidence="1" id="KW-1133">Transmembrane helix</keyword>
<dbReference type="AlphaFoldDB" id="A0A7V8V1F9"/>
<sequence length="444" mass="49028">MNDSTPVQDDQSMSDDDLIELIIRYNDDDLDEYEMAALSAAMEGDDRALEIFHSIALQSLTIAEVTPTRQRPASFPRQTVFWWSAAMALAASLAFAVFLDLRAGQLPTVAKLVQATGKVTVTMPDGEARDLAVGDDIPVGMQITTHAIGSSATIEFPDETRVSLHGATEAAFRDEDQKQVDLLVGNIVADVQPQHPGQPLQVVTEQAVTDVLGTVLSVQASHLRTDVDVVEGKVRVYRTGDQSSVDVAAGEKVTVARDLPLKSQLRMPTSDRWQIDFEKELPSDWRKGIWAQDQLPPGSVGAVMAETRPGFFDPSSTWYQIETYNRWSEGLFTVVEDARMKVTFRVNRDEKVQVLLLARGADFHGSDSVYAYEIGDVDPSESSQWHTLEIPLTQFKKEVAEPKVASEDAPTSSPRLGQVIYKVVLSTQDRDIDLVVDQLEFAPH</sequence>
<evidence type="ECO:0000259" key="2">
    <source>
        <dbReference type="Pfam" id="PF04773"/>
    </source>
</evidence>
<evidence type="ECO:0000256" key="1">
    <source>
        <dbReference type="SAM" id="Phobius"/>
    </source>
</evidence>
<organism evidence="3 4">
    <name type="scientific">Bremerella alba</name>
    <dbReference type="NCBI Taxonomy" id="980252"/>
    <lineage>
        <taxon>Bacteria</taxon>
        <taxon>Pseudomonadati</taxon>
        <taxon>Planctomycetota</taxon>
        <taxon>Planctomycetia</taxon>
        <taxon>Pirellulales</taxon>
        <taxon>Pirellulaceae</taxon>
        <taxon>Bremerella</taxon>
    </lineage>
</organism>
<feature type="transmembrane region" description="Helical" evidence="1">
    <location>
        <begin position="80"/>
        <end position="99"/>
    </location>
</feature>
<dbReference type="InterPro" id="IPR006860">
    <property type="entry name" value="FecR"/>
</dbReference>
<dbReference type="EMBL" id="JABRWO010000001">
    <property type="protein sequence ID" value="MBA2113114.1"/>
    <property type="molecule type" value="Genomic_DNA"/>
</dbReference>